<dbReference type="Gene3D" id="2.40.50.100">
    <property type="match status" value="1"/>
</dbReference>
<dbReference type="Pfam" id="PF00364">
    <property type="entry name" value="Biotin_lipoyl"/>
    <property type="match status" value="1"/>
</dbReference>
<proteinExistence type="predicted"/>
<dbReference type="AlphaFoldDB" id="A0A382QLL1"/>
<evidence type="ECO:0000259" key="1">
    <source>
        <dbReference type="Pfam" id="PF00364"/>
    </source>
</evidence>
<dbReference type="EMBL" id="UINC01115402">
    <property type="protein sequence ID" value="SVC86399.1"/>
    <property type="molecule type" value="Genomic_DNA"/>
</dbReference>
<dbReference type="InterPro" id="IPR000089">
    <property type="entry name" value="Biotin_lipoyl"/>
</dbReference>
<reference evidence="2" key="1">
    <citation type="submission" date="2018-05" db="EMBL/GenBank/DDBJ databases">
        <authorList>
            <person name="Lanie J.A."/>
            <person name="Ng W.-L."/>
            <person name="Kazmierczak K.M."/>
            <person name="Andrzejewski T.M."/>
            <person name="Davidsen T.M."/>
            <person name="Wayne K.J."/>
            <person name="Tettelin H."/>
            <person name="Glass J.I."/>
            <person name="Rusch D."/>
            <person name="Podicherti R."/>
            <person name="Tsui H.-C.T."/>
            <person name="Winkler M.E."/>
        </authorList>
    </citation>
    <scope>NUCLEOTIDE SEQUENCE</scope>
</reference>
<dbReference type="InterPro" id="IPR011053">
    <property type="entry name" value="Single_hybrid_motif"/>
</dbReference>
<sequence length="84" mass="9428">MEDYILMSAMYPTMTSGKVDKFLVNIGDKVVKGMPVAEIISEGYFTLLSEVDGKVDEFYVYEGEYVEVDSPLMLISLKESNGEK</sequence>
<organism evidence="2">
    <name type="scientific">marine metagenome</name>
    <dbReference type="NCBI Taxonomy" id="408172"/>
    <lineage>
        <taxon>unclassified sequences</taxon>
        <taxon>metagenomes</taxon>
        <taxon>ecological metagenomes</taxon>
    </lineage>
</organism>
<dbReference type="CDD" id="cd06849">
    <property type="entry name" value="lipoyl_domain"/>
    <property type="match status" value="1"/>
</dbReference>
<gene>
    <name evidence="2" type="ORF">METZ01_LOCUS339253</name>
</gene>
<dbReference type="SUPFAM" id="SSF51230">
    <property type="entry name" value="Single hybrid motif"/>
    <property type="match status" value="1"/>
</dbReference>
<evidence type="ECO:0000313" key="2">
    <source>
        <dbReference type="EMBL" id="SVC86399.1"/>
    </source>
</evidence>
<protein>
    <recommendedName>
        <fullName evidence="1">Lipoyl-binding domain-containing protein</fullName>
    </recommendedName>
</protein>
<feature type="domain" description="Lipoyl-binding" evidence="1">
    <location>
        <begin position="11"/>
        <end position="75"/>
    </location>
</feature>
<accession>A0A382QLL1</accession>
<name>A0A382QLL1_9ZZZZ</name>